<dbReference type="AlphaFoldDB" id="A0AAQ3Q864"/>
<evidence type="ECO:0000313" key="2">
    <source>
        <dbReference type="Proteomes" id="UP001327560"/>
    </source>
</evidence>
<reference evidence="1 2" key="1">
    <citation type="submission" date="2023-10" db="EMBL/GenBank/DDBJ databases">
        <title>Chromosome-scale genome assembly provides insights into flower coloration mechanisms of Canna indica.</title>
        <authorList>
            <person name="Li C."/>
        </authorList>
    </citation>
    <scope>NUCLEOTIDE SEQUENCE [LARGE SCALE GENOMIC DNA]</scope>
    <source>
        <tissue evidence="1">Flower</tissue>
    </source>
</reference>
<name>A0AAQ3Q864_9LILI</name>
<dbReference type="Proteomes" id="UP001327560">
    <property type="component" value="Chromosome 3"/>
</dbReference>
<gene>
    <name evidence="1" type="ORF">Cni_G08759</name>
</gene>
<protein>
    <submittedName>
        <fullName evidence="1">Uncharacterized protein</fullName>
    </submittedName>
</protein>
<organism evidence="1 2">
    <name type="scientific">Canna indica</name>
    <name type="common">Indian-shot</name>
    <dbReference type="NCBI Taxonomy" id="4628"/>
    <lineage>
        <taxon>Eukaryota</taxon>
        <taxon>Viridiplantae</taxon>
        <taxon>Streptophyta</taxon>
        <taxon>Embryophyta</taxon>
        <taxon>Tracheophyta</taxon>
        <taxon>Spermatophyta</taxon>
        <taxon>Magnoliopsida</taxon>
        <taxon>Liliopsida</taxon>
        <taxon>Zingiberales</taxon>
        <taxon>Cannaceae</taxon>
        <taxon>Canna</taxon>
    </lineage>
</organism>
<accession>A0AAQ3Q864</accession>
<keyword evidence="2" id="KW-1185">Reference proteome</keyword>
<sequence length="179" mass="20103">MGCRGDNNASLQIKPYPREYDTSAMAKDRPLNLTAVHGNREAPRCTVNHTVPDIVFSTGGHWATTSMTYFAGVLVPLFKTIGTFLGQLSPIHHLQVPRLVDAQILAISDEALCVRCHRLRQRRHSALFRACYRRTVSGKRLDDRRIEIHQGLLHHGLRRAHAERLLVGPQSCVGIRLNA</sequence>
<evidence type="ECO:0000313" key="1">
    <source>
        <dbReference type="EMBL" id="WOL00046.1"/>
    </source>
</evidence>
<proteinExistence type="predicted"/>
<dbReference type="EMBL" id="CP136892">
    <property type="protein sequence ID" value="WOL00046.1"/>
    <property type="molecule type" value="Genomic_DNA"/>
</dbReference>